<keyword evidence="2" id="KW-1185">Reference proteome</keyword>
<accession>A0AAV0LIH9</accession>
<reference evidence="1" key="1">
    <citation type="submission" date="2022-08" db="EMBL/GenBank/DDBJ databases">
        <authorList>
            <person name="Gutierrez-Valencia J."/>
        </authorList>
    </citation>
    <scope>NUCLEOTIDE SEQUENCE</scope>
</reference>
<name>A0AAV0LIH9_9ROSI</name>
<evidence type="ECO:0000313" key="2">
    <source>
        <dbReference type="Proteomes" id="UP001154282"/>
    </source>
</evidence>
<sequence>MVCLCKTLEERSCGHSGGLCWFFPPSVLDRAYHCNEEQFMATMGSYKILERYRINELLYCSNELITKNMMQGYRNWFAACLVLQVFKLDLL</sequence>
<feature type="non-terminal residue" evidence="1">
    <location>
        <position position="91"/>
    </location>
</feature>
<dbReference type="Proteomes" id="UP001154282">
    <property type="component" value="Unassembled WGS sequence"/>
</dbReference>
<dbReference type="EMBL" id="CAMGYJ010000006">
    <property type="protein sequence ID" value="CAI0433259.1"/>
    <property type="molecule type" value="Genomic_DNA"/>
</dbReference>
<evidence type="ECO:0000313" key="1">
    <source>
        <dbReference type="EMBL" id="CAI0433259.1"/>
    </source>
</evidence>
<dbReference type="AlphaFoldDB" id="A0AAV0LIH9"/>
<comment type="caution">
    <text evidence="1">The sequence shown here is derived from an EMBL/GenBank/DDBJ whole genome shotgun (WGS) entry which is preliminary data.</text>
</comment>
<organism evidence="1 2">
    <name type="scientific">Linum tenue</name>
    <dbReference type="NCBI Taxonomy" id="586396"/>
    <lineage>
        <taxon>Eukaryota</taxon>
        <taxon>Viridiplantae</taxon>
        <taxon>Streptophyta</taxon>
        <taxon>Embryophyta</taxon>
        <taxon>Tracheophyta</taxon>
        <taxon>Spermatophyta</taxon>
        <taxon>Magnoliopsida</taxon>
        <taxon>eudicotyledons</taxon>
        <taxon>Gunneridae</taxon>
        <taxon>Pentapetalae</taxon>
        <taxon>rosids</taxon>
        <taxon>fabids</taxon>
        <taxon>Malpighiales</taxon>
        <taxon>Linaceae</taxon>
        <taxon>Linum</taxon>
    </lineage>
</organism>
<proteinExistence type="predicted"/>
<gene>
    <name evidence="1" type="ORF">LITE_LOCUS23771</name>
</gene>
<protein>
    <submittedName>
        <fullName evidence="1">Uncharacterized protein</fullName>
    </submittedName>
</protein>